<dbReference type="SUPFAM" id="SSF55785">
    <property type="entry name" value="PYP-like sensor domain (PAS domain)"/>
    <property type="match status" value="1"/>
</dbReference>
<evidence type="ECO:0000313" key="10">
    <source>
        <dbReference type="EMBL" id="SPJ22835.1"/>
    </source>
</evidence>
<dbReference type="InterPro" id="IPR005467">
    <property type="entry name" value="His_kinase_dom"/>
</dbReference>
<dbReference type="Pfam" id="PF00512">
    <property type="entry name" value="HisKA"/>
    <property type="match status" value="1"/>
</dbReference>
<organism evidence="10 11">
    <name type="scientific">Palleronia abyssalis</name>
    <dbReference type="NCBI Taxonomy" id="1501240"/>
    <lineage>
        <taxon>Bacteria</taxon>
        <taxon>Pseudomonadati</taxon>
        <taxon>Pseudomonadota</taxon>
        <taxon>Alphaproteobacteria</taxon>
        <taxon>Rhodobacterales</taxon>
        <taxon>Roseobacteraceae</taxon>
        <taxon>Palleronia</taxon>
    </lineage>
</organism>
<evidence type="ECO:0000259" key="9">
    <source>
        <dbReference type="PROSITE" id="PS50109"/>
    </source>
</evidence>
<dbReference type="Pfam" id="PF02518">
    <property type="entry name" value="HATPase_c"/>
    <property type="match status" value="1"/>
</dbReference>
<keyword evidence="5" id="KW-0547">Nucleotide-binding</keyword>
<keyword evidence="4 10" id="KW-0808">Transferase</keyword>
<dbReference type="SMART" id="SM00388">
    <property type="entry name" value="HisKA"/>
    <property type="match status" value="1"/>
</dbReference>
<accession>A0A2R8BRV3</accession>
<protein>
    <recommendedName>
        <fullName evidence="2">histidine kinase</fullName>
        <ecNumber evidence="2">2.7.13.3</ecNumber>
    </recommendedName>
</protein>
<dbReference type="InterPro" id="IPR036890">
    <property type="entry name" value="HATPase_C_sf"/>
</dbReference>
<evidence type="ECO:0000256" key="3">
    <source>
        <dbReference type="ARBA" id="ARBA00022553"/>
    </source>
</evidence>
<evidence type="ECO:0000313" key="11">
    <source>
        <dbReference type="Proteomes" id="UP000244912"/>
    </source>
</evidence>
<name>A0A2R8BRV3_9RHOB</name>
<dbReference type="SUPFAM" id="SSF55874">
    <property type="entry name" value="ATPase domain of HSP90 chaperone/DNA topoisomerase II/histidine kinase"/>
    <property type="match status" value="1"/>
</dbReference>
<dbReference type="InterPro" id="IPR000014">
    <property type="entry name" value="PAS"/>
</dbReference>
<dbReference type="InterPro" id="IPR035965">
    <property type="entry name" value="PAS-like_dom_sf"/>
</dbReference>
<evidence type="ECO:0000256" key="7">
    <source>
        <dbReference type="ARBA" id="ARBA00022840"/>
    </source>
</evidence>
<evidence type="ECO:0000256" key="1">
    <source>
        <dbReference type="ARBA" id="ARBA00000085"/>
    </source>
</evidence>
<dbReference type="Gene3D" id="1.10.287.130">
    <property type="match status" value="1"/>
</dbReference>
<feature type="domain" description="Histidine kinase" evidence="9">
    <location>
        <begin position="134"/>
        <end position="351"/>
    </location>
</feature>
<dbReference type="CDD" id="cd00082">
    <property type="entry name" value="HisKA"/>
    <property type="match status" value="1"/>
</dbReference>
<dbReference type="Proteomes" id="UP000244912">
    <property type="component" value="Unassembled WGS sequence"/>
</dbReference>
<dbReference type="SMART" id="SM00387">
    <property type="entry name" value="HATPase_c"/>
    <property type="match status" value="1"/>
</dbReference>
<sequence length="355" mass="37958">MSLSDDLWAALPMPALLVTTEDRISFANPAAETFFTASSKALAGCPVFDRLHIDAALDEVFDRVRRARAPLFINTVDVSVGARPPELCDIQIAPVMGEDDLVLLLITPRQIAGRLQKAGAARSSARSAIGMAEMLAHEIKNPLAGITGAAQLLSMSLTDGDLELTDLIVAETRRIVALLDQVEQFGNLRPPARRAANLHDLLDRTRKSAALGFAAHMRLREDYDPSLPAAFVDADQIQQVFLNLMKNAAEAAGPQGGTITVRTFYDHGLRVRRSDGTGAAVPLQVEVVDDGPGLPPDLVDVVFDPFVSGKENGTGLGLALVSKIVSEHDGLVAVESRPGRTAFRISLPIAPPDPE</sequence>
<dbReference type="SUPFAM" id="SSF47384">
    <property type="entry name" value="Homodimeric domain of signal transducing histidine kinase"/>
    <property type="match status" value="1"/>
</dbReference>
<reference evidence="10 11" key="1">
    <citation type="submission" date="2018-03" db="EMBL/GenBank/DDBJ databases">
        <authorList>
            <person name="Keele B.F."/>
        </authorList>
    </citation>
    <scope>NUCLEOTIDE SEQUENCE [LARGE SCALE GENOMIC DNA]</scope>
    <source>
        <strain evidence="10 11">CECT 8504</strain>
    </source>
</reference>
<dbReference type="GO" id="GO:0005524">
    <property type="term" value="F:ATP binding"/>
    <property type="evidence" value="ECO:0007669"/>
    <property type="project" value="UniProtKB-KW"/>
</dbReference>
<dbReference type="AlphaFoldDB" id="A0A2R8BRV3"/>
<dbReference type="InterPro" id="IPR003594">
    <property type="entry name" value="HATPase_dom"/>
</dbReference>
<dbReference type="CDD" id="cd00130">
    <property type="entry name" value="PAS"/>
    <property type="match status" value="1"/>
</dbReference>
<dbReference type="Gene3D" id="3.30.565.10">
    <property type="entry name" value="Histidine kinase-like ATPase, C-terminal domain"/>
    <property type="match status" value="1"/>
</dbReference>
<dbReference type="InterPro" id="IPR004358">
    <property type="entry name" value="Sig_transdc_His_kin-like_C"/>
</dbReference>
<comment type="catalytic activity">
    <reaction evidence="1">
        <text>ATP + protein L-histidine = ADP + protein N-phospho-L-histidine.</text>
        <dbReference type="EC" id="2.7.13.3"/>
    </reaction>
</comment>
<gene>
    <name evidence="10" type="primary">glnL</name>
    <name evidence="10" type="ORF">PAA8504_00634</name>
</gene>
<dbReference type="RefSeq" id="WP_108892673.1">
    <property type="nucleotide sequence ID" value="NZ_ONZF01000001.1"/>
</dbReference>
<dbReference type="GO" id="GO:0000155">
    <property type="term" value="F:phosphorelay sensor kinase activity"/>
    <property type="evidence" value="ECO:0007669"/>
    <property type="project" value="InterPro"/>
</dbReference>
<evidence type="ECO:0000256" key="4">
    <source>
        <dbReference type="ARBA" id="ARBA00022679"/>
    </source>
</evidence>
<dbReference type="OrthoDB" id="9789238at2"/>
<dbReference type="PANTHER" id="PTHR43065">
    <property type="entry name" value="SENSOR HISTIDINE KINASE"/>
    <property type="match status" value="1"/>
</dbReference>
<keyword evidence="8" id="KW-0902">Two-component regulatory system</keyword>
<keyword evidence="3" id="KW-0597">Phosphoprotein</keyword>
<dbReference type="PANTHER" id="PTHR43065:SF10">
    <property type="entry name" value="PEROXIDE STRESS-ACTIVATED HISTIDINE KINASE MAK3"/>
    <property type="match status" value="1"/>
</dbReference>
<dbReference type="PROSITE" id="PS50109">
    <property type="entry name" value="HIS_KIN"/>
    <property type="match status" value="1"/>
</dbReference>
<evidence type="ECO:0000256" key="5">
    <source>
        <dbReference type="ARBA" id="ARBA00022741"/>
    </source>
</evidence>
<dbReference type="InterPro" id="IPR003661">
    <property type="entry name" value="HisK_dim/P_dom"/>
</dbReference>
<evidence type="ECO:0000256" key="2">
    <source>
        <dbReference type="ARBA" id="ARBA00012438"/>
    </source>
</evidence>
<dbReference type="EMBL" id="ONZF01000001">
    <property type="protein sequence ID" value="SPJ22835.1"/>
    <property type="molecule type" value="Genomic_DNA"/>
</dbReference>
<dbReference type="PRINTS" id="PR00344">
    <property type="entry name" value="BCTRLSENSOR"/>
</dbReference>
<evidence type="ECO:0000256" key="8">
    <source>
        <dbReference type="ARBA" id="ARBA00023012"/>
    </source>
</evidence>
<proteinExistence type="predicted"/>
<dbReference type="InterPro" id="IPR036097">
    <property type="entry name" value="HisK_dim/P_sf"/>
</dbReference>
<keyword evidence="11" id="KW-1185">Reference proteome</keyword>
<keyword evidence="7" id="KW-0067">ATP-binding</keyword>
<dbReference type="EC" id="2.7.13.3" evidence="2"/>
<keyword evidence="6" id="KW-0418">Kinase</keyword>
<evidence type="ECO:0000256" key="6">
    <source>
        <dbReference type="ARBA" id="ARBA00022777"/>
    </source>
</evidence>